<evidence type="ECO:0000313" key="3">
    <source>
        <dbReference type="EMBL" id="MCF1713406.1"/>
    </source>
</evidence>
<dbReference type="Gene3D" id="2.60.40.10">
    <property type="entry name" value="Immunoglobulins"/>
    <property type="match status" value="1"/>
</dbReference>
<feature type="chain" id="PRO_5045169043" description="Fibronectin type-III domain-containing protein" evidence="2">
    <location>
        <begin position="27"/>
        <end position="304"/>
    </location>
</feature>
<reference evidence="3 4" key="1">
    <citation type="submission" date="2022-01" db="EMBL/GenBank/DDBJ databases">
        <title>Flavihumibacter sp. nov., isolated from sediment of a river.</title>
        <authorList>
            <person name="Liu H."/>
        </authorList>
    </citation>
    <scope>NUCLEOTIDE SEQUENCE [LARGE SCALE GENOMIC DNA]</scope>
    <source>
        <strain evidence="3 4">RY-1</strain>
    </source>
</reference>
<keyword evidence="4" id="KW-1185">Reference proteome</keyword>
<dbReference type="InterPro" id="IPR013783">
    <property type="entry name" value="Ig-like_fold"/>
</dbReference>
<feature type="compositionally biased region" description="Basic and acidic residues" evidence="1">
    <location>
        <begin position="124"/>
        <end position="159"/>
    </location>
</feature>
<sequence>MMHPQRLLFRLCPTLLLLFISLAGSAQDTLPAFSAEIKSKNRIIISWTNPYGTKIKQLSIQRSRDSSRLFKTIISIPDPTVLKNGFVDQNLPDTNFYYRVYIMLDGGDYAFSQVRKARSLPPPPKHEPVTRKPEPPAKVEPIKQEPVQKPKPVEPEKPKLPLPQPEKYLVIKKGDEIVGELNERFLQRFRDSVSMRTKDTILLTSRDTLLIKPFQPKEVYGVSKYVFIDKAGLVHIELPWYARRKYIVKFFEEDRSPLFEIKEVRDAVLLLDKANFMQAGWYLFEIYEDGKLLEKNKLFVGKDF</sequence>
<dbReference type="Proteomes" id="UP001200145">
    <property type="component" value="Unassembled WGS sequence"/>
</dbReference>
<accession>A0ABS9BCM4</accession>
<name>A0ABS9BCM4_9BACT</name>
<evidence type="ECO:0008006" key="5">
    <source>
        <dbReference type="Google" id="ProtNLM"/>
    </source>
</evidence>
<feature type="region of interest" description="Disordered" evidence="1">
    <location>
        <begin position="117"/>
        <end position="159"/>
    </location>
</feature>
<comment type="caution">
    <text evidence="3">The sequence shown here is derived from an EMBL/GenBank/DDBJ whole genome shotgun (WGS) entry which is preliminary data.</text>
</comment>
<evidence type="ECO:0000256" key="2">
    <source>
        <dbReference type="SAM" id="SignalP"/>
    </source>
</evidence>
<dbReference type="RefSeq" id="WP_234863938.1">
    <property type="nucleotide sequence ID" value="NZ_JAKEVY010000001.1"/>
</dbReference>
<protein>
    <recommendedName>
        <fullName evidence="5">Fibronectin type-III domain-containing protein</fullName>
    </recommendedName>
</protein>
<keyword evidence="2" id="KW-0732">Signal</keyword>
<proteinExistence type="predicted"/>
<dbReference type="EMBL" id="JAKEVY010000001">
    <property type="protein sequence ID" value="MCF1713406.1"/>
    <property type="molecule type" value="Genomic_DNA"/>
</dbReference>
<feature type="signal peptide" evidence="2">
    <location>
        <begin position="1"/>
        <end position="26"/>
    </location>
</feature>
<evidence type="ECO:0000256" key="1">
    <source>
        <dbReference type="SAM" id="MobiDB-lite"/>
    </source>
</evidence>
<gene>
    <name evidence="3" type="ORF">L0U88_02040</name>
</gene>
<organism evidence="3 4">
    <name type="scientific">Flavihumibacter fluminis</name>
    <dbReference type="NCBI Taxonomy" id="2909236"/>
    <lineage>
        <taxon>Bacteria</taxon>
        <taxon>Pseudomonadati</taxon>
        <taxon>Bacteroidota</taxon>
        <taxon>Chitinophagia</taxon>
        <taxon>Chitinophagales</taxon>
        <taxon>Chitinophagaceae</taxon>
        <taxon>Flavihumibacter</taxon>
    </lineage>
</organism>
<evidence type="ECO:0000313" key="4">
    <source>
        <dbReference type="Proteomes" id="UP001200145"/>
    </source>
</evidence>